<dbReference type="GO" id="GO:0003677">
    <property type="term" value="F:DNA binding"/>
    <property type="evidence" value="ECO:0007669"/>
    <property type="project" value="InterPro"/>
</dbReference>
<dbReference type="NCBIfam" id="TIGR01764">
    <property type="entry name" value="excise"/>
    <property type="match status" value="1"/>
</dbReference>
<dbReference type="InterPro" id="IPR010093">
    <property type="entry name" value="SinI_DNA-bd"/>
</dbReference>
<dbReference type="InterPro" id="IPR009061">
    <property type="entry name" value="DNA-bd_dom_put_sf"/>
</dbReference>
<feature type="domain" description="Helix-turn-helix" evidence="1">
    <location>
        <begin position="13"/>
        <end position="54"/>
    </location>
</feature>
<dbReference type="SUPFAM" id="SSF46955">
    <property type="entry name" value="Putative DNA-binding domain"/>
    <property type="match status" value="1"/>
</dbReference>
<protein>
    <submittedName>
        <fullName evidence="2">Helix-turn-helix domain protein</fullName>
    </submittedName>
</protein>
<proteinExistence type="predicted"/>
<reference evidence="2 3" key="1">
    <citation type="submission" date="2019-07" db="EMBL/GenBank/DDBJ databases">
        <authorList>
            <person name="Cremers G."/>
        </authorList>
    </citation>
    <scope>NUCLEOTIDE SEQUENCE [LARGE SCALE GENOMIC DNA]</scope>
</reference>
<dbReference type="Pfam" id="PF12728">
    <property type="entry name" value="HTH_17"/>
    <property type="match status" value="1"/>
</dbReference>
<dbReference type="EMBL" id="CABIKM010000017">
    <property type="protein sequence ID" value="VUZ84782.1"/>
    <property type="molecule type" value="Genomic_DNA"/>
</dbReference>
<evidence type="ECO:0000313" key="3">
    <source>
        <dbReference type="Proteomes" id="UP000334340"/>
    </source>
</evidence>
<dbReference type="InterPro" id="IPR041657">
    <property type="entry name" value="HTH_17"/>
</dbReference>
<dbReference type="AlphaFoldDB" id="A0A564ZJG2"/>
<organism evidence="2 3">
    <name type="scientific">Candidatus Methylomirabilis lanthanidiphila</name>
    <dbReference type="NCBI Taxonomy" id="2211376"/>
    <lineage>
        <taxon>Bacteria</taxon>
        <taxon>Candidatus Methylomirabilota</taxon>
        <taxon>Candidatus Methylomirabilia</taxon>
        <taxon>Candidatus Methylomirabilales</taxon>
        <taxon>Candidatus Methylomirabilaceae</taxon>
        <taxon>Candidatus Methylomirabilis</taxon>
    </lineage>
</organism>
<evidence type="ECO:0000259" key="1">
    <source>
        <dbReference type="Pfam" id="PF12728"/>
    </source>
</evidence>
<name>A0A564ZJG2_9BACT</name>
<sequence>MALAAKYETTYAVEEVAELLHISPGGVRAMIRRGELRFVKIGRRYLIPESAIDELGFGAIKLFVDIKKPSAYVRSIRRRSEQARDGTKKTKEAFLAEIKAAE</sequence>
<keyword evidence="3" id="KW-1185">Reference proteome</keyword>
<accession>A0A564ZJG2</accession>
<gene>
    <name evidence="2" type="ORF">MELA_01156</name>
</gene>
<dbReference type="Proteomes" id="UP000334340">
    <property type="component" value="Unassembled WGS sequence"/>
</dbReference>
<evidence type="ECO:0000313" key="2">
    <source>
        <dbReference type="EMBL" id="VUZ84782.1"/>
    </source>
</evidence>